<dbReference type="EMBL" id="MU004181">
    <property type="protein sequence ID" value="KAF2503368.1"/>
    <property type="molecule type" value="Genomic_DNA"/>
</dbReference>
<accession>A0A6A6REW2</accession>
<dbReference type="Gene3D" id="1.10.8.270">
    <property type="entry name" value="putative rabgap domain of human tbc1 domain family member 14 like domains"/>
    <property type="match status" value="1"/>
</dbReference>
<evidence type="ECO:0000313" key="4">
    <source>
        <dbReference type="EMBL" id="KAF2503368.1"/>
    </source>
</evidence>
<dbReference type="PANTHER" id="PTHR22957:SF337">
    <property type="entry name" value="TBC1 DOMAIN FAMILY MEMBER 5"/>
    <property type="match status" value="1"/>
</dbReference>
<feature type="region of interest" description="Disordered" evidence="2">
    <location>
        <begin position="670"/>
        <end position="741"/>
    </location>
</feature>
<reference evidence="4" key="1">
    <citation type="journal article" date="2020" name="Stud. Mycol.">
        <title>101 Dothideomycetes genomes: a test case for predicting lifestyles and emergence of pathogens.</title>
        <authorList>
            <person name="Haridas S."/>
            <person name="Albert R."/>
            <person name="Binder M."/>
            <person name="Bloem J."/>
            <person name="Labutti K."/>
            <person name="Salamov A."/>
            <person name="Andreopoulos B."/>
            <person name="Baker S."/>
            <person name="Barry K."/>
            <person name="Bills G."/>
            <person name="Bluhm B."/>
            <person name="Cannon C."/>
            <person name="Castanera R."/>
            <person name="Culley D."/>
            <person name="Daum C."/>
            <person name="Ezra D."/>
            <person name="Gonzalez J."/>
            <person name="Henrissat B."/>
            <person name="Kuo A."/>
            <person name="Liang C."/>
            <person name="Lipzen A."/>
            <person name="Lutzoni F."/>
            <person name="Magnuson J."/>
            <person name="Mondo S."/>
            <person name="Nolan M."/>
            <person name="Ohm R."/>
            <person name="Pangilinan J."/>
            <person name="Park H.-J."/>
            <person name="Ramirez L."/>
            <person name="Alfaro M."/>
            <person name="Sun H."/>
            <person name="Tritt A."/>
            <person name="Yoshinaga Y."/>
            <person name="Zwiers L.-H."/>
            <person name="Turgeon B."/>
            <person name="Goodwin S."/>
            <person name="Spatafora J."/>
            <person name="Crous P."/>
            <person name="Grigoriev I."/>
        </authorList>
    </citation>
    <scope>NUCLEOTIDE SEQUENCE</scope>
    <source>
        <strain evidence="4">CBS 269.34</strain>
    </source>
</reference>
<feature type="region of interest" description="Disordered" evidence="2">
    <location>
        <begin position="559"/>
        <end position="606"/>
    </location>
</feature>
<gene>
    <name evidence="4" type="ORF">BU16DRAFT_521953</name>
</gene>
<dbReference type="PROSITE" id="PS50086">
    <property type="entry name" value="TBC_RABGAP"/>
    <property type="match status" value="1"/>
</dbReference>
<evidence type="ECO:0000256" key="1">
    <source>
        <dbReference type="ARBA" id="ARBA00022468"/>
    </source>
</evidence>
<feature type="compositionally biased region" description="Low complexity" evidence="2">
    <location>
        <begin position="559"/>
        <end position="602"/>
    </location>
</feature>
<dbReference type="Proteomes" id="UP000799750">
    <property type="component" value="Unassembled WGS sequence"/>
</dbReference>
<evidence type="ECO:0000313" key="5">
    <source>
        <dbReference type="Proteomes" id="UP000799750"/>
    </source>
</evidence>
<dbReference type="OrthoDB" id="27140at2759"/>
<name>A0A6A6REW2_9PEZI</name>
<keyword evidence="5" id="KW-1185">Reference proteome</keyword>
<feature type="compositionally biased region" description="Basic and acidic residues" evidence="2">
    <location>
        <begin position="707"/>
        <end position="723"/>
    </location>
</feature>
<feature type="compositionally biased region" description="Basic and acidic residues" evidence="2">
    <location>
        <begin position="679"/>
        <end position="692"/>
    </location>
</feature>
<dbReference type="AlphaFoldDB" id="A0A6A6REW2"/>
<dbReference type="InterPro" id="IPR000195">
    <property type="entry name" value="Rab-GAP-TBC_dom"/>
</dbReference>
<evidence type="ECO:0000259" key="3">
    <source>
        <dbReference type="PROSITE" id="PS50086"/>
    </source>
</evidence>
<dbReference type="InterPro" id="IPR035969">
    <property type="entry name" value="Rab-GAP_TBC_sf"/>
</dbReference>
<dbReference type="SMART" id="SM00164">
    <property type="entry name" value="TBC"/>
    <property type="match status" value="1"/>
</dbReference>
<organism evidence="4 5">
    <name type="scientific">Lophium mytilinum</name>
    <dbReference type="NCBI Taxonomy" id="390894"/>
    <lineage>
        <taxon>Eukaryota</taxon>
        <taxon>Fungi</taxon>
        <taxon>Dikarya</taxon>
        <taxon>Ascomycota</taxon>
        <taxon>Pezizomycotina</taxon>
        <taxon>Dothideomycetes</taxon>
        <taxon>Pleosporomycetidae</taxon>
        <taxon>Mytilinidiales</taxon>
        <taxon>Mytilinidiaceae</taxon>
        <taxon>Lophium</taxon>
    </lineage>
</organism>
<dbReference type="SUPFAM" id="SSF47923">
    <property type="entry name" value="Ypt/Rab-GAP domain of gyp1p"/>
    <property type="match status" value="2"/>
</dbReference>
<evidence type="ECO:0000256" key="2">
    <source>
        <dbReference type="SAM" id="MobiDB-lite"/>
    </source>
</evidence>
<proteinExistence type="predicted"/>
<sequence length="741" mass="81916">MRTLDEARKCWPQLDGVSSIGQLKKVVSSPDEPRITTGLRSICWKIFLLFHNFDRTSWPTALVDSRTAYDSLRSHFLRAIEHPDEIESAVDPLSEHEESPWVALRNDETLRAEIFQDVERCMPDNMYFRQPSTQNMMLDIIFIFCKLNPDIGYRQGMHEVLAPILWVVERDAIDPASIERGRNTGMASRLLRDVCDLRFVEHDTFTLFQLVMQNAKFFYAPGEGQSGFSQAPQADTPMLIRSKRIFEEYLPMADPPLAAHLKKVDIVPQIFLMRWIRLLFGREFSFNEVLVMWDILFAEDSSLELVDFICIAMLLRIRWDLVEADTNTAFTLLLRYPEPDNPPFTFVHDALYLRDNLTSQGGANIIKKYGKKSPPISGNDSRVASHARTPIGASNSLVPQPGSLEAILQDAARGVYNRGEKWGIAKAVRDAVGEVKKNVQTLQQANSGQSTPRSGGREYRKPARPVLKSTQSNSEVLRRISALEARNKGLAKMLEGALSELWDCHKEKSDEADVDKASLEALSVAIAKVQFVQVYLEDASIPLPIEEDKGKAPMRVLIPPERTSSAPPTSSPTSSRSGAISSPSSKSSRPQISIGNSSSSKSALPIDIPSLPTTLKNSTSRITAVPTITAPSPSPPSPTISVSARARPALAQSSFSWMLGQDERTSTFASASAHTAFPSDEKRRMARGKDGIGGKGYLFGEDDEEGSSIKDGRAKGKGSKAEKEVEEEVIDLGPLGKSAVA</sequence>
<feature type="domain" description="Rab-GAP TBC" evidence="3">
    <location>
        <begin position="34"/>
        <end position="300"/>
    </location>
</feature>
<dbReference type="GO" id="GO:0005096">
    <property type="term" value="F:GTPase activator activity"/>
    <property type="evidence" value="ECO:0007669"/>
    <property type="project" value="UniProtKB-KW"/>
</dbReference>
<dbReference type="FunFam" id="1.10.472.80:FF:000038">
    <property type="entry name" value="TBC1 domain family member 5"/>
    <property type="match status" value="1"/>
</dbReference>
<keyword evidence="1" id="KW-0343">GTPase activation</keyword>
<dbReference type="Pfam" id="PF00566">
    <property type="entry name" value="RabGAP-TBC"/>
    <property type="match status" value="1"/>
</dbReference>
<dbReference type="Gene3D" id="1.10.472.80">
    <property type="entry name" value="Ypt/Rab-GAP domain of gyp1p, domain 3"/>
    <property type="match status" value="1"/>
</dbReference>
<protein>
    <submittedName>
        <fullName evidence="4">RabGAP/TBC</fullName>
    </submittedName>
</protein>
<feature type="compositionally biased region" description="Polar residues" evidence="2">
    <location>
        <begin position="442"/>
        <end position="453"/>
    </location>
</feature>
<dbReference type="FunFam" id="1.10.8.270:FF:000031">
    <property type="entry name" value="TBC1 domain family member 5"/>
    <property type="match status" value="1"/>
</dbReference>
<dbReference type="PANTHER" id="PTHR22957">
    <property type="entry name" value="TBC1 DOMAIN FAMILY MEMBER GTPASE-ACTIVATING PROTEIN"/>
    <property type="match status" value="1"/>
</dbReference>
<feature type="region of interest" description="Disordered" evidence="2">
    <location>
        <begin position="442"/>
        <end position="472"/>
    </location>
</feature>